<feature type="region of interest" description="Disordered" evidence="7">
    <location>
        <begin position="181"/>
        <end position="228"/>
    </location>
</feature>
<dbReference type="Proteomes" id="UP000297703">
    <property type="component" value="Unassembled WGS sequence"/>
</dbReference>
<proteinExistence type="predicted"/>
<dbReference type="SUPFAM" id="SSF64268">
    <property type="entry name" value="PX domain"/>
    <property type="match status" value="1"/>
</dbReference>
<dbReference type="CDD" id="cd06868">
    <property type="entry name" value="PX_HS1BP3"/>
    <property type="match status" value="1"/>
</dbReference>
<keyword evidence="2" id="KW-0007">Acetylation</keyword>
<feature type="region of interest" description="Disordered" evidence="7">
    <location>
        <begin position="319"/>
        <end position="359"/>
    </location>
</feature>
<keyword evidence="1" id="KW-0597">Phosphoprotein</keyword>
<comment type="function">
    <text evidence="3">May be a modulator of IL-2 signaling.</text>
</comment>
<gene>
    <name evidence="9" type="ORF">DR999_PMT19632</name>
</gene>
<dbReference type="InterPro" id="IPR037901">
    <property type="entry name" value="HS1BP3_PX"/>
</dbReference>
<evidence type="ECO:0000256" key="1">
    <source>
        <dbReference type="ARBA" id="ARBA00022553"/>
    </source>
</evidence>
<dbReference type="FunFam" id="3.30.1520.10:FF:000036">
    <property type="entry name" value="HCLS1 binding protein 3"/>
    <property type="match status" value="1"/>
</dbReference>
<feature type="compositionally biased region" description="Low complexity" evidence="7">
    <location>
        <begin position="247"/>
        <end position="258"/>
    </location>
</feature>
<dbReference type="InterPro" id="IPR039701">
    <property type="entry name" value="HS1BP3"/>
</dbReference>
<organism evidence="9 10">
    <name type="scientific">Platysternon megacephalum</name>
    <name type="common">big-headed turtle</name>
    <dbReference type="NCBI Taxonomy" id="55544"/>
    <lineage>
        <taxon>Eukaryota</taxon>
        <taxon>Metazoa</taxon>
        <taxon>Chordata</taxon>
        <taxon>Craniata</taxon>
        <taxon>Vertebrata</taxon>
        <taxon>Euteleostomi</taxon>
        <taxon>Archelosauria</taxon>
        <taxon>Testudinata</taxon>
        <taxon>Testudines</taxon>
        <taxon>Cryptodira</taxon>
        <taxon>Durocryptodira</taxon>
        <taxon>Testudinoidea</taxon>
        <taxon>Platysternidae</taxon>
        <taxon>Platysternon</taxon>
    </lineage>
</organism>
<feature type="compositionally biased region" description="Basic residues" evidence="7">
    <location>
        <begin position="319"/>
        <end position="330"/>
    </location>
</feature>
<keyword evidence="10" id="KW-1185">Reference proteome</keyword>
<reference evidence="9 10" key="2">
    <citation type="submission" date="2019-04" db="EMBL/GenBank/DDBJ databases">
        <title>The genome sequence of big-headed turtle.</title>
        <authorList>
            <person name="Gong S."/>
        </authorList>
    </citation>
    <scope>NUCLEOTIDE SEQUENCE [LARGE SCALE GENOMIC DNA]</scope>
    <source>
        <strain evidence="9">DO16091913</strain>
        <tissue evidence="9">Muscle</tissue>
    </source>
</reference>
<feature type="compositionally biased region" description="Basic and acidic residues" evidence="7">
    <location>
        <begin position="183"/>
        <end position="192"/>
    </location>
</feature>
<evidence type="ECO:0000313" key="9">
    <source>
        <dbReference type="EMBL" id="TFJ98437.1"/>
    </source>
</evidence>
<comment type="subunit">
    <text evidence="4">Binds HCLS1. Interacts with the SH3 domain of HCLS1 in vitro.</text>
</comment>
<keyword evidence="9" id="KW-0675">Receptor</keyword>
<feature type="region of interest" description="Disordered" evidence="7">
    <location>
        <begin position="239"/>
        <end position="258"/>
    </location>
</feature>
<evidence type="ECO:0000256" key="6">
    <source>
        <dbReference type="ARBA" id="ARBA00079782"/>
    </source>
</evidence>
<dbReference type="Pfam" id="PF00787">
    <property type="entry name" value="PX"/>
    <property type="match status" value="1"/>
</dbReference>
<name>A0A4D9DPX0_9SAUR</name>
<dbReference type="OrthoDB" id="10254720at2759"/>
<dbReference type="InterPro" id="IPR001683">
    <property type="entry name" value="PX_dom"/>
</dbReference>
<evidence type="ECO:0000256" key="2">
    <source>
        <dbReference type="ARBA" id="ARBA00022990"/>
    </source>
</evidence>
<evidence type="ECO:0000256" key="7">
    <source>
        <dbReference type="SAM" id="MobiDB-lite"/>
    </source>
</evidence>
<dbReference type="SMART" id="SM00312">
    <property type="entry name" value="PX"/>
    <property type="match status" value="1"/>
</dbReference>
<dbReference type="InterPro" id="IPR036871">
    <property type="entry name" value="PX_dom_sf"/>
</dbReference>
<sequence>MQQGAAPAVLVTSRQVQNAHTGIDLSVPEYQEIRGKMMSGHVEYHIVAVTRLAAFKSAKHKPEDVVQFMVSKKYSEIDEFYQKLTAHYPQASLPPLPRKALFVGESDIRERRVVFNDIMRLIAKDLELATSPELLEFLGTKSTSVIDLKGKNVPEEEEEDEENEELDFFKEERTSDIIPRFGLVKDQDAKKEEEEEEEDVDPLGIIRSKKPKKPAPPAAKEDKPKLTIFDEEVDPEEGLFGPVKDFSSSSSKKNSSAKENLKLFEDPDLGGTVKLGDSLLLPTACENKDYALSTSLKEDTEELLRVEEDLEKLWRVSSKPKPRLPRKPALLKKPLITTKNNVSPAPPAKPKEDKVQTMDEVDILQYIQDNESISNQDMNLF</sequence>
<evidence type="ECO:0000313" key="10">
    <source>
        <dbReference type="Proteomes" id="UP000297703"/>
    </source>
</evidence>
<dbReference type="PANTHER" id="PTHR14431">
    <property type="entry name" value="HCLS1-BINDING PROTEIN 3"/>
    <property type="match status" value="1"/>
</dbReference>
<evidence type="ECO:0000259" key="8">
    <source>
        <dbReference type="PROSITE" id="PS50195"/>
    </source>
</evidence>
<dbReference type="AlphaFoldDB" id="A0A4D9DPX0"/>
<dbReference type="PANTHER" id="PTHR14431:SF1">
    <property type="entry name" value="HCLS1-BINDING PROTEIN 3"/>
    <property type="match status" value="1"/>
</dbReference>
<reference evidence="9 10" key="1">
    <citation type="submission" date="2019-04" db="EMBL/GenBank/DDBJ databases">
        <title>Draft genome of the big-headed turtle Platysternon megacephalum.</title>
        <authorList>
            <person name="Gong S."/>
        </authorList>
    </citation>
    <scope>NUCLEOTIDE SEQUENCE [LARGE SCALE GENOMIC DNA]</scope>
    <source>
        <strain evidence="9">DO16091913</strain>
        <tissue evidence="9">Muscle</tissue>
    </source>
</reference>
<comment type="caution">
    <text evidence="9">The sequence shown here is derived from an EMBL/GenBank/DDBJ whole genome shotgun (WGS) entry which is preliminary data.</text>
</comment>
<dbReference type="STRING" id="55544.A0A4D9DPX0"/>
<dbReference type="EMBL" id="QXTE01000398">
    <property type="protein sequence ID" value="TFJ98437.1"/>
    <property type="molecule type" value="Genomic_DNA"/>
</dbReference>
<evidence type="ECO:0000256" key="4">
    <source>
        <dbReference type="ARBA" id="ARBA00064432"/>
    </source>
</evidence>
<feature type="domain" description="PX" evidence="8">
    <location>
        <begin position="22"/>
        <end position="145"/>
    </location>
</feature>
<evidence type="ECO:0000256" key="5">
    <source>
        <dbReference type="ARBA" id="ARBA00068669"/>
    </source>
</evidence>
<dbReference type="Gene3D" id="3.30.1520.10">
    <property type="entry name" value="Phox-like domain"/>
    <property type="match status" value="1"/>
</dbReference>
<dbReference type="PROSITE" id="PS50195">
    <property type="entry name" value="PX"/>
    <property type="match status" value="1"/>
</dbReference>
<evidence type="ECO:0000256" key="3">
    <source>
        <dbReference type="ARBA" id="ARBA00060333"/>
    </source>
</evidence>
<dbReference type="GO" id="GO:0035091">
    <property type="term" value="F:phosphatidylinositol binding"/>
    <property type="evidence" value="ECO:0007669"/>
    <property type="project" value="InterPro"/>
</dbReference>
<accession>A0A4D9DPX0</accession>
<protein>
    <recommendedName>
        <fullName evidence="5">HCLS1-binding protein 3</fullName>
    </recommendedName>
    <alternativeName>
        <fullName evidence="6">HS1-binding protein 3</fullName>
    </alternativeName>
</protein>